<dbReference type="Proteomes" id="UP000002016">
    <property type="component" value="Chromosome"/>
</dbReference>
<dbReference type="EMBL" id="CP000812">
    <property type="protein sequence ID" value="ABV32961.1"/>
    <property type="molecule type" value="Genomic_DNA"/>
</dbReference>
<name>A8F477_PSELT</name>
<evidence type="ECO:0000256" key="1">
    <source>
        <dbReference type="ARBA" id="ARBA00023015"/>
    </source>
</evidence>
<dbReference type="InterPro" id="IPR000843">
    <property type="entry name" value="HTH_LacI"/>
</dbReference>
<keyword evidence="6" id="KW-1185">Reference proteome</keyword>
<dbReference type="PANTHER" id="PTHR30146:SF109">
    <property type="entry name" value="HTH-TYPE TRANSCRIPTIONAL REGULATOR GALS"/>
    <property type="match status" value="1"/>
</dbReference>
<keyword evidence="2" id="KW-0238">DNA-binding</keyword>
<dbReference type="Pfam" id="PF00356">
    <property type="entry name" value="LacI"/>
    <property type="match status" value="1"/>
</dbReference>
<proteinExistence type="predicted"/>
<dbReference type="HOGENOM" id="CLU_037628_6_0_0"/>
<dbReference type="InterPro" id="IPR046335">
    <property type="entry name" value="LacI/GalR-like_sensor"/>
</dbReference>
<gene>
    <name evidence="5" type="ordered locus">Tlet_0394</name>
</gene>
<dbReference type="PROSITE" id="PS00356">
    <property type="entry name" value="HTH_LACI_1"/>
    <property type="match status" value="1"/>
</dbReference>
<reference evidence="5 6" key="1">
    <citation type="submission" date="2007-08" db="EMBL/GenBank/DDBJ databases">
        <title>Complete sequence of Thermotoga lettingae TMO.</title>
        <authorList>
            <consortium name="US DOE Joint Genome Institute"/>
            <person name="Copeland A."/>
            <person name="Lucas S."/>
            <person name="Lapidus A."/>
            <person name="Barry K."/>
            <person name="Glavina del Rio T."/>
            <person name="Dalin E."/>
            <person name="Tice H."/>
            <person name="Pitluck S."/>
            <person name="Foster B."/>
            <person name="Bruce D."/>
            <person name="Schmutz J."/>
            <person name="Larimer F."/>
            <person name="Land M."/>
            <person name="Hauser L."/>
            <person name="Kyrpides N."/>
            <person name="Mikhailova N."/>
            <person name="Nelson K."/>
            <person name="Gogarten J.P."/>
            <person name="Noll K."/>
            <person name="Richardson P."/>
        </authorList>
    </citation>
    <scope>NUCLEOTIDE SEQUENCE [LARGE SCALE GENOMIC DNA]</scope>
    <source>
        <strain evidence="6">ATCC BAA-301 / DSM 14385 / NBRC 107922 / TMO</strain>
    </source>
</reference>
<dbReference type="Gene3D" id="1.10.260.40">
    <property type="entry name" value="lambda repressor-like DNA-binding domains"/>
    <property type="match status" value="1"/>
</dbReference>
<dbReference type="SUPFAM" id="SSF53822">
    <property type="entry name" value="Periplasmic binding protein-like I"/>
    <property type="match status" value="1"/>
</dbReference>
<dbReference type="Pfam" id="PF13377">
    <property type="entry name" value="Peripla_BP_3"/>
    <property type="match status" value="1"/>
</dbReference>
<dbReference type="SMART" id="SM00354">
    <property type="entry name" value="HTH_LACI"/>
    <property type="match status" value="1"/>
</dbReference>
<dbReference type="InterPro" id="IPR010982">
    <property type="entry name" value="Lambda_DNA-bd_dom_sf"/>
</dbReference>
<evidence type="ECO:0000256" key="3">
    <source>
        <dbReference type="ARBA" id="ARBA00023163"/>
    </source>
</evidence>
<keyword evidence="3" id="KW-0804">Transcription</keyword>
<dbReference type="AlphaFoldDB" id="A8F477"/>
<dbReference type="GO" id="GO:0000976">
    <property type="term" value="F:transcription cis-regulatory region binding"/>
    <property type="evidence" value="ECO:0007669"/>
    <property type="project" value="TreeGrafter"/>
</dbReference>
<sequence>MFKLKDVANLTNVSISTVSKVLNGKGRVSEKKRREILKVARQLGYTPNYHARTMARRSRILTIGLIVPDITNPFFAKLTKGVEKTCGEDALIILMDSFRNLEREEKLIKNARFFGIDGIIIGNSRVNDELVLEVSKYIPVVVFDKDYECENVVSIVLDNYHGAYSATKHLIENGCTHVVHLGGTHELFVSLQRANGYEAAMRESGFQPRIFATGYDENKGYENMKKILKQGETVDGIFCMNDLVAMGAMKAVKEFGLNIPKDIAIVGFDDDENLCEIISPSLSSVHQPVEEMGQISAKLLFELIKKDLKIKRYVFSPHLVIRQSSLKGRESQ</sequence>
<evidence type="ECO:0000256" key="2">
    <source>
        <dbReference type="ARBA" id="ARBA00023125"/>
    </source>
</evidence>
<dbReference type="STRING" id="416591.Tlet_0394"/>
<dbReference type="PANTHER" id="PTHR30146">
    <property type="entry name" value="LACI-RELATED TRANSCRIPTIONAL REPRESSOR"/>
    <property type="match status" value="1"/>
</dbReference>
<feature type="domain" description="HTH lacI-type" evidence="4">
    <location>
        <begin position="2"/>
        <end position="56"/>
    </location>
</feature>
<dbReference type="InterPro" id="IPR028082">
    <property type="entry name" value="Peripla_BP_I"/>
</dbReference>
<organism evidence="5 6">
    <name type="scientific">Pseudothermotoga lettingae (strain ATCC BAA-301 / DSM 14385 / NBRC 107922 / TMO)</name>
    <name type="common">Thermotoga lettingae</name>
    <dbReference type="NCBI Taxonomy" id="416591"/>
    <lineage>
        <taxon>Bacteria</taxon>
        <taxon>Thermotogati</taxon>
        <taxon>Thermotogota</taxon>
        <taxon>Thermotogae</taxon>
        <taxon>Thermotogales</taxon>
        <taxon>Thermotogaceae</taxon>
        <taxon>Pseudothermotoga</taxon>
    </lineage>
</organism>
<accession>A8F477</accession>
<reference evidence="5 6" key="2">
    <citation type="journal article" date="2009" name="Proc. Natl. Acad. Sci. U.S.A.">
        <title>On the chimeric nature, thermophilic origin, and phylogenetic placement of the Thermotogales.</title>
        <authorList>
            <person name="Zhaxybayeva O."/>
            <person name="Swithers K.S."/>
            <person name="Lapierre P."/>
            <person name="Fournier G.P."/>
            <person name="Bickhart D.M."/>
            <person name="DeBoy R.T."/>
            <person name="Nelson K.E."/>
            <person name="Nesbo C.L."/>
            <person name="Doolittle W.F."/>
            <person name="Gogarten J.P."/>
            <person name="Noll K.M."/>
        </authorList>
    </citation>
    <scope>NUCLEOTIDE SEQUENCE [LARGE SCALE GENOMIC DNA]</scope>
    <source>
        <strain evidence="6">ATCC BAA-301 / DSM 14385 / NBRC 107922 / TMO</strain>
    </source>
</reference>
<dbReference type="eggNOG" id="COG1609">
    <property type="taxonomic scope" value="Bacteria"/>
</dbReference>
<dbReference type="SUPFAM" id="SSF47413">
    <property type="entry name" value="lambda repressor-like DNA-binding domains"/>
    <property type="match status" value="1"/>
</dbReference>
<dbReference type="PROSITE" id="PS50932">
    <property type="entry name" value="HTH_LACI_2"/>
    <property type="match status" value="1"/>
</dbReference>
<protein>
    <submittedName>
        <fullName evidence="5">Periplasmic binding protein/LacI transcriptional regulator</fullName>
    </submittedName>
</protein>
<evidence type="ECO:0000313" key="6">
    <source>
        <dbReference type="Proteomes" id="UP000002016"/>
    </source>
</evidence>
<dbReference type="Gene3D" id="3.40.50.2300">
    <property type="match status" value="2"/>
</dbReference>
<evidence type="ECO:0000259" key="4">
    <source>
        <dbReference type="PROSITE" id="PS50932"/>
    </source>
</evidence>
<evidence type="ECO:0000313" key="5">
    <source>
        <dbReference type="EMBL" id="ABV32961.1"/>
    </source>
</evidence>
<dbReference type="RefSeq" id="WP_012002442.1">
    <property type="nucleotide sequence ID" value="NC_009828.1"/>
</dbReference>
<dbReference type="CDD" id="cd06267">
    <property type="entry name" value="PBP1_LacI_sugar_binding-like"/>
    <property type="match status" value="1"/>
</dbReference>
<keyword evidence="1" id="KW-0805">Transcription regulation</keyword>
<dbReference type="GO" id="GO:0003700">
    <property type="term" value="F:DNA-binding transcription factor activity"/>
    <property type="evidence" value="ECO:0007669"/>
    <property type="project" value="TreeGrafter"/>
</dbReference>
<dbReference type="CDD" id="cd01392">
    <property type="entry name" value="HTH_LacI"/>
    <property type="match status" value="1"/>
</dbReference>
<dbReference type="KEGG" id="tle:Tlet_0394"/>
<dbReference type="OrthoDB" id="47944at2"/>